<reference evidence="5" key="2">
    <citation type="submission" date="2023-06" db="EMBL/GenBank/DDBJ databases">
        <authorList>
            <person name="Ma L."/>
            <person name="Liu K.-W."/>
            <person name="Li Z."/>
            <person name="Hsiao Y.-Y."/>
            <person name="Qi Y."/>
            <person name="Fu T."/>
            <person name="Tang G."/>
            <person name="Zhang D."/>
            <person name="Sun W.-H."/>
            <person name="Liu D.-K."/>
            <person name="Li Y."/>
            <person name="Chen G.-Z."/>
            <person name="Liu X.-D."/>
            <person name="Liao X.-Y."/>
            <person name="Jiang Y.-T."/>
            <person name="Yu X."/>
            <person name="Hao Y."/>
            <person name="Huang J."/>
            <person name="Zhao X.-W."/>
            <person name="Ke S."/>
            <person name="Chen Y.-Y."/>
            <person name="Wu W.-L."/>
            <person name="Hsu J.-L."/>
            <person name="Lin Y.-F."/>
            <person name="Huang M.-D."/>
            <person name="Li C.-Y."/>
            <person name="Huang L."/>
            <person name="Wang Z.-W."/>
            <person name="Zhao X."/>
            <person name="Zhong W.-Y."/>
            <person name="Peng D.-H."/>
            <person name="Ahmad S."/>
            <person name="Lan S."/>
            <person name="Zhang J.-S."/>
            <person name="Tsai W.-C."/>
            <person name="Van De Peer Y."/>
            <person name="Liu Z.-J."/>
        </authorList>
    </citation>
    <scope>NUCLEOTIDE SEQUENCE</scope>
    <source>
        <strain evidence="5">CP</strain>
        <tissue evidence="5">Leaves</tissue>
    </source>
</reference>
<name>A0AAV9DJP1_ACOCL</name>
<comment type="pathway">
    <text evidence="2">Protein modification; protein ubiquitination.</text>
</comment>
<dbReference type="InterPro" id="IPR000210">
    <property type="entry name" value="BTB/POZ_dom"/>
</dbReference>
<evidence type="ECO:0000313" key="5">
    <source>
        <dbReference type="EMBL" id="KAK1301097.1"/>
    </source>
</evidence>
<keyword evidence="6" id="KW-1185">Reference proteome</keyword>
<dbReference type="AlphaFoldDB" id="A0AAV9DJP1"/>
<dbReference type="InterPro" id="IPR045890">
    <property type="entry name" value="POB1-like"/>
</dbReference>
<dbReference type="Gene3D" id="3.30.710.10">
    <property type="entry name" value="Potassium Channel Kv1.1, Chain A"/>
    <property type="match status" value="1"/>
</dbReference>
<evidence type="ECO:0000256" key="3">
    <source>
        <dbReference type="ARBA" id="ARBA00022786"/>
    </source>
</evidence>
<dbReference type="EMBL" id="JAUJYO010000013">
    <property type="protein sequence ID" value="KAK1301097.1"/>
    <property type="molecule type" value="Genomic_DNA"/>
</dbReference>
<dbReference type="PROSITE" id="PS50097">
    <property type="entry name" value="BTB"/>
    <property type="match status" value="1"/>
</dbReference>
<keyword evidence="3" id="KW-0833">Ubl conjugation pathway</keyword>
<accession>A0AAV9DJP1</accession>
<proteinExistence type="predicted"/>
<dbReference type="Gene3D" id="1.25.40.420">
    <property type="match status" value="1"/>
</dbReference>
<protein>
    <submittedName>
        <fullName evidence="5">BTB/POZ domain-containing protein POB1</fullName>
    </submittedName>
</protein>
<comment type="function">
    <text evidence="1">May act as a substrate-specific adapter of an E3 ubiquitin-protein ligase complex (CUL3-RBX1-BTB) which mediates the ubiquitination and subsequent proteasomal degradation of target proteins.</text>
</comment>
<evidence type="ECO:0000256" key="2">
    <source>
        <dbReference type="ARBA" id="ARBA00004906"/>
    </source>
</evidence>
<sequence>MAVDSVDGETRSESETLISDANVSNCTYNFEFAFNNPNFSDRLLRILTSEPEPRDPTMECIHISSVILAGASPFFLKLFSNGMLETGEQYETILKIDVSEKDALMELLKFIYGKKLPPEIVASIPSLLGILMVADKYYVPSCVQFCTCLLLELDMNLDTATYCLELSSNVSASQVIKPIAKAAQEFLVARYKDNILKLQEEVDQLPLSSFEVVLCEDELNLTEDDACDIVLKWARARYPIMDDRHKILNSNLARFVRVRYMTHKKLREVLEIEDVDYDTASKLVIDALFFKVENPSLPTRALTLEELTGHPVRVVEFRKPNKKANVYLIVMRSDCQNLSVNGRIMSQAFYVHGQVFQIIAQRCSEEMQSFGLFLKCVHDGTPTIVKVDYEFWVRERSKKTYVSQLKASYDFTYIDRPGRGTLNLCGTSWASFIGNDSLYFINDMLLLKVHISFKLE</sequence>
<evidence type="ECO:0000256" key="1">
    <source>
        <dbReference type="ARBA" id="ARBA00002668"/>
    </source>
</evidence>
<dbReference type="Proteomes" id="UP001180020">
    <property type="component" value="Unassembled WGS sequence"/>
</dbReference>
<comment type="caution">
    <text evidence="5">The sequence shown here is derived from an EMBL/GenBank/DDBJ whole genome shotgun (WGS) entry which is preliminary data.</text>
</comment>
<dbReference type="GO" id="GO:0010114">
    <property type="term" value="P:response to red light"/>
    <property type="evidence" value="ECO:0007669"/>
    <property type="project" value="TreeGrafter"/>
</dbReference>
<dbReference type="Pfam" id="PF00651">
    <property type="entry name" value="BTB"/>
    <property type="match status" value="1"/>
</dbReference>
<evidence type="ECO:0000313" key="6">
    <source>
        <dbReference type="Proteomes" id="UP001180020"/>
    </source>
</evidence>
<dbReference type="FunFam" id="1.25.40.420:FF:000008">
    <property type="entry name" value="BTB/POZ domain-containing protein POB1"/>
    <property type="match status" value="1"/>
</dbReference>
<dbReference type="PANTHER" id="PTHR46336:SF3">
    <property type="entry name" value="BTB_POZ DOMAIN-CONTAINING PROTEIN POB1"/>
    <property type="match status" value="1"/>
</dbReference>
<dbReference type="SMART" id="SM00225">
    <property type="entry name" value="BTB"/>
    <property type="match status" value="1"/>
</dbReference>
<dbReference type="InterPro" id="IPR011333">
    <property type="entry name" value="SKP1/BTB/POZ_sf"/>
</dbReference>
<evidence type="ECO:0000259" key="4">
    <source>
        <dbReference type="PROSITE" id="PS50097"/>
    </source>
</evidence>
<dbReference type="SUPFAM" id="SSF54695">
    <property type="entry name" value="POZ domain"/>
    <property type="match status" value="1"/>
</dbReference>
<feature type="domain" description="BTB" evidence="4">
    <location>
        <begin position="40"/>
        <end position="120"/>
    </location>
</feature>
<dbReference type="CDD" id="cd18186">
    <property type="entry name" value="BTB_POZ_ZBTB_KLHL-like"/>
    <property type="match status" value="1"/>
</dbReference>
<dbReference type="PANTHER" id="PTHR46336">
    <property type="entry name" value="OS02G0260700 PROTEIN"/>
    <property type="match status" value="1"/>
</dbReference>
<organism evidence="5 6">
    <name type="scientific">Acorus calamus</name>
    <name type="common">Sweet flag</name>
    <dbReference type="NCBI Taxonomy" id="4465"/>
    <lineage>
        <taxon>Eukaryota</taxon>
        <taxon>Viridiplantae</taxon>
        <taxon>Streptophyta</taxon>
        <taxon>Embryophyta</taxon>
        <taxon>Tracheophyta</taxon>
        <taxon>Spermatophyta</taxon>
        <taxon>Magnoliopsida</taxon>
        <taxon>Liliopsida</taxon>
        <taxon>Acoraceae</taxon>
        <taxon>Acorus</taxon>
    </lineage>
</organism>
<gene>
    <name evidence="5" type="primary">POB1</name>
    <name evidence="5" type="ORF">QJS10_CPB13g01056</name>
</gene>
<dbReference type="GO" id="GO:0005634">
    <property type="term" value="C:nucleus"/>
    <property type="evidence" value="ECO:0007669"/>
    <property type="project" value="TreeGrafter"/>
</dbReference>
<reference evidence="5" key="1">
    <citation type="journal article" date="2023" name="Nat. Commun.">
        <title>Diploid and tetraploid genomes of Acorus and the evolution of monocots.</title>
        <authorList>
            <person name="Ma L."/>
            <person name="Liu K.W."/>
            <person name="Li Z."/>
            <person name="Hsiao Y.Y."/>
            <person name="Qi Y."/>
            <person name="Fu T."/>
            <person name="Tang G.D."/>
            <person name="Zhang D."/>
            <person name="Sun W.H."/>
            <person name="Liu D.K."/>
            <person name="Li Y."/>
            <person name="Chen G.Z."/>
            <person name="Liu X.D."/>
            <person name="Liao X.Y."/>
            <person name="Jiang Y.T."/>
            <person name="Yu X."/>
            <person name="Hao Y."/>
            <person name="Huang J."/>
            <person name="Zhao X.W."/>
            <person name="Ke S."/>
            <person name="Chen Y.Y."/>
            <person name="Wu W.L."/>
            <person name="Hsu J.L."/>
            <person name="Lin Y.F."/>
            <person name="Huang M.D."/>
            <person name="Li C.Y."/>
            <person name="Huang L."/>
            <person name="Wang Z.W."/>
            <person name="Zhao X."/>
            <person name="Zhong W.Y."/>
            <person name="Peng D.H."/>
            <person name="Ahmad S."/>
            <person name="Lan S."/>
            <person name="Zhang J.S."/>
            <person name="Tsai W.C."/>
            <person name="Van de Peer Y."/>
            <person name="Liu Z.J."/>
        </authorList>
    </citation>
    <scope>NUCLEOTIDE SEQUENCE</scope>
    <source>
        <strain evidence="5">CP</strain>
    </source>
</reference>